<dbReference type="EMBL" id="JACIBV010000001">
    <property type="protein sequence ID" value="MBB3732562.1"/>
    <property type="molecule type" value="Genomic_DNA"/>
</dbReference>
<organism evidence="1 2">
    <name type="scientific">Nonomuraea dietziae</name>
    <dbReference type="NCBI Taxonomy" id="65515"/>
    <lineage>
        <taxon>Bacteria</taxon>
        <taxon>Bacillati</taxon>
        <taxon>Actinomycetota</taxon>
        <taxon>Actinomycetes</taxon>
        <taxon>Streptosporangiales</taxon>
        <taxon>Streptosporangiaceae</taxon>
        <taxon>Nonomuraea</taxon>
    </lineage>
</organism>
<dbReference type="GeneID" id="95394591"/>
<keyword evidence="1" id="KW-0456">Lyase</keyword>
<keyword evidence="2" id="KW-1185">Reference proteome</keyword>
<dbReference type="InterPro" id="IPR043132">
    <property type="entry name" value="BCAT-like_C"/>
</dbReference>
<gene>
    <name evidence="1" type="ORF">FHR33_008422</name>
</gene>
<dbReference type="AlphaFoldDB" id="A0A7W5YSM0"/>
<comment type="caution">
    <text evidence="1">The sequence shown here is derived from an EMBL/GenBank/DDBJ whole genome shotgun (WGS) entry which is preliminary data.</text>
</comment>
<dbReference type="InterPro" id="IPR036038">
    <property type="entry name" value="Aminotransferase-like"/>
</dbReference>
<dbReference type="Gene3D" id="3.20.10.10">
    <property type="entry name" value="D-amino Acid Aminotransferase, subunit A, domain 2"/>
    <property type="match status" value="1"/>
</dbReference>
<dbReference type="Pfam" id="PF01063">
    <property type="entry name" value="Aminotran_4"/>
    <property type="match status" value="1"/>
</dbReference>
<dbReference type="GO" id="GO:0016829">
    <property type="term" value="F:lyase activity"/>
    <property type="evidence" value="ECO:0007669"/>
    <property type="project" value="UniProtKB-KW"/>
</dbReference>
<protein>
    <submittedName>
        <fullName evidence="1">Branched-subunit amino acid aminotransferase/4-amino-4-deoxychorismate lyase</fullName>
    </submittedName>
</protein>
<dbReference type="NCBIfam" id="NF006734">
    <property type="entry name" value="PRK09266.1"/>
    <property type="match status" value="1"/>
</dbReference>
<dbReference type="InterPro" id="IPR001544">
    <property type="entry name" value="Aminotrans_IV"/>
</dbReference>
<dbReference type="Proteomes" id="UP000579945">
    <property type="component" value="Unassembled WGS sequence"/>
</dbReference>
<keyword evidence="1" id="KW-0808">Transferase</keyword>
<evidence type="ECO:0000313" key="1">
    <source>
        <dbReference type="EMBL" id="MBB3732562.1"/>
    </source>
</evidence>
<dbReference type="GO" id="GO:0008483">
    <property type="term" value="F:transaminase activity"/>
    <property type="evidence" value="ECO:0007669"/>
    <property type="project" value="UniProtKB-KW"/>
</dbReference>
<keyword evidence="1" id="KW-0032">Aminotransferase</keyword>
<dbReference type="SUPFAM" id="SSF56752">
    <property type="entry name" value="D-aminoacid aminotransferase-like PLP-dependent enzymes"/>
    <property type="match status" value="1"/>
</dbReference>
<reference evidence="1 2" key="1">
    <citation type="submission" date="2020-08" db="EMBL/GenBank/DDBJ databases">
        <title>Sequencing the genomes of 1000 actinobacteria strains.</title>
        <authorList>
            <person name="Klenk H.-P."/>
        </authorList>
    </citation>
    <scope>NUCLEOTIDE SEQUENCE [LARGE SCALE GENOMIC DNA]</scope>
    <source>
        <strain evidence="1 2">DSM 44320</strain>
    </source>
</reference>
<sequence>MITVIDGRIAGPDATLPMLARNGHFTAMQVRGRRARGLELHLARLQAANRELYDAELDTGSVLDSIRTALGDDIDDASVRVHVLEADRLHLFVTVRPPQEAASSPRTVTSVVHQRFLPHIKHTGGFAQGYYGARAQARGFDEALFTTAEGLVSEGTITNVGCFDGAAVIWPDAPMLHGITMQVMERRLRAAGIPQERRPVAIGDLPSFESVFLTSSHGVVMVGGLEDAPLPLDGAFAARLLGLYADEPWETI</sequence>
<dbReference type="RefSeq" id="WP_183659582.1">
    <property type="nucleotide sequence ID" value="NZ_JACIBV010000001.1"/>
</dbReference>
<accession>A0A7W5YSM0</accession>
<name>A0A7W5YSM0_9ACTN</name>
<evidence type="ECO:0000313" key="2">
    <source>
        <dbReference type="Proteomes" id="UP000579945"/>
    </source>
</evidence>
<proteinExistence type="predicted"/>